<protein>
    <submittedName>
        <fullName evidence="5">Anti-sigma factor</fullName>
    </submittedName>
</protein>
<sequence>MEHVDPEVLALAALGEPVDDATRAHLEACTTCAAEVAELASVVATARTATPEDAPVPAPAGVWGRIHAELDLSPGLAPDGETAPVAPVASVPVAPDDRTTTASGSAPASPSATPESGAPSNVVPLRRRRAPWVMAAAAAGVVVGGVGGAVWGGGLLDSEAPAPVVAEAALDPLPGWDATGAAQVHEAEDGTRQIVVTLDTAADDDGYREVWLIDREVTRLVSLGVLEGSEGTFTVPSGLDLDDFAVVDVSAEPYDGDPNHSGDSIIRGILDA</sequence>
<evidence type="ECO:0000313" key="6">
    <source>
        <dbReference type="Proteomes" id="UP000664209"/>
    </source>
</evidence>
<dbReference type="Pfam" id="PF10099">
    <property type="entry name" value="RskA_C"/>
    <property type="match status" value="1"/>
</dbReference>
<dbReference type="InterPro" id="IPR018764">
    <property type="entry name" value="RskA_C"/>
</dbReference>
<dbReference type="Proteomes" id="UP000664209">
    <property type="component" value="Unassembled WGS sequence"/>
</dbReference>
<feature type="region of interest" description="Disordered" evidence="3">
    <location>
        <begin position="73"/>
        <end position="122"/>
    </location>
</feature>
<organism evidence="5 6">
    <name type="scientific">Actinotalea soli</name>
    <dbReference type="NCBI Taxonomy" id="2819234"/>
    <lineage>
        <taxon>Bacteria</taxon>
        <taxon>Bacillati</taxon>
        <taxon>Actinomycetota</taxon>
        <taxon>Actinomycetes</taxon>
        <taxon>Micrococcales</taxon>
        <taxon>Cellulomonadaceae</taxon>
        <taxon>Actinotalea</taxon>
    </lineage>
</organism>
<reference evidence="5" key="1">
    <citation type="submission" date="2021-03" db="EMBL/GenBank/DDBJ databases">
        <title>Actinotalea soli sp. nov., isolated from soil.</title>
        <authorList>
            <person name="Ping W."/>
            <person name="Zhang J."/>
        </authorList>
    </citation>
    <scope>NUCLEOTIDE SEQUENCE</scope>
    <source>
        <strain evidence="5">BY-33</strain>
    </source>
</reference>
<dbReference type="GO" id="GO:0005886">
    <property type="term" value="C:plasma membrane"/>
    <property type="evidence" value="ECO:0007669"/>
    <property type="project" value="InterPro"/>
</dbReference>
<dbReference type="AlphaFoldDB" id="A0A939LQB0"/>
<keyword evidence="1" id="KW-0805">Transcription regulation</keyword>
<proteinExistence type="predicted"/>
<evidence type="ECO:0000313" key="5">
    <source>
        <dbReference type="EMBL" id="MBO1751025.1"/>
    </source>
</evidence>
<comment type="caution">
    <text evidence="5">The sequence shown here is derived from an EMBL/GenBank/DDBJ whole genome shotgun (WGS) entry which is preliminary data.</text>
</comment>
<evidence type="ECO:0000259" key="4">
    <source>
        <dbReference type="Pfam" id="PF10099"/>
    </source>
</evidence>
<evidence type="ECO:0000256" key="1">
    <source>
        <dbReference type="ARBA" id="ARBA00023015"/>
    </source>
</evidence>
<feature type="domain" description="Anti-sigma K factor RskA C-terminal" evidence="4">
    <location>
        <begin position="134"/>
        <end position="263"/>
    </location>
</feature>
<evidence type="ECO:0000256" key="3">
    <source>
        <dbReference type="SAM" id="MobiDB-lite"/>
    </source>
</evidence>
<name>A0A939LQB0_9CELL</name>
<gene>
    <name evidence="5" type="ORF">J4G33_04335</name>
</gene>
<dbReference type="RefSeq" id="WP_208054722.1">
    <property type="nucleotide sequence ID" value="NZ_JAGEMK010000002.1"/>
</dbReference>
<keyword evidence="2" id="KW-0804">Transcription</keyword>
<dbReference type="Gene3D" id="1.10.10.1320">
    <property type="entry name" value="Anti-sigma factor, zinc-finger domain"/>
    <property type="match status" value="1"/>
</dbReference>
<feature type="compositionally biased region" description="Low complexity" evidence="3">
    <location>
        <begin position="83"/>
        <end position="120"/>
    </location>
</feature>
<keyword evidence="6" id="KW-1185">Reference proteome</keyword>
<dbReference type="EMBL" id="JAGEMK010000002">
    <property type="protein sequence ID" value="MBO1751025.1"/>
    <property type="molecule type" value="Genomic_DNA"/>
</dbReference>
<evidence type="ECO:0000256" key="2">
    <source>
        <dbReference type="ARBA" id="ARBA00023163"/>
    </source>
</evidence>
<dbReference type="InterPro" id="IPR041916">
    <property type="entry name" value="Anti_sigma_zinc_sf"/>
</dbReference>
<accession>A0A939LQB0</accession>